<sequence>MIHFSLIASSPFLRSRSFSSRISKLLLPPPLTASAVSKPLTLISLQPHPQSQCSRPQSPPKPLVCRIFHSAPVPFYAIEINIFDPLAQPPAHRSVGNLYVITSGAASCPPISYVIQNIVWAVGESLPIP</sequence>
<organism evidence="1 2">
    <name type="scientific">Arabidopsis thaliana</name>
    <name type="common">Mouse-ear cress</name>
    <dbReference type="NCBI Taxonomy" id="3702"/>
    <lineage>
        <taxon>Eukaryota</taxon>
        <taxon>Viridiplantae</taxon>
        <taxon>Streptophyta</taxon>
        <taxon>Embryophyta</taxon>
        <taxon>Tracheophyta</taxon>
        <taxon>Spermatophyta</taxon>
        <taxon>Magnoliopsida</taxon>
        <taxon>eudicotyledons</taxon>
        <taxon>Gunneridae</taxon>
        <taxon>Pentapetalae</taxon>
        <taxon>rosids</taxon>
        <taxon>malvids</taxon>
        <taxon>Brassicales</taxon>
        <taxon>Brassicaceae</taxon>
        <taxon>Camelineae</taxon>
        <taxon>Arabidopsis</taxon>
    </lineage>
</organism>
<name>A0A5S9XQJ4_ARATH</name>
<dbReference type="AlphaFoldDB" id="A0A5S9XQJ4"/>
<reference evidence="1 2" key="1">
    <citation type="submission" date="2019-12" db="EMBL/GenBank/DDBJ databases">
        <authorList>
            <person name="Jiao W.-B."/>
            <person name="Schneeberger K."/>
        </authorList>
    </citation>
    <scope>NUCLEOTIDE SEQUENCE [LARGE SCALE GENOMIC DNA]</scope>
    <source>
        <strain evidence="2">cv. C24</strain>
    </source>
</reference>
<dbReference type="EMBL" id="CACSHJ010000095">
    <property type="protein sequence ID" value="CAA0394213.1"/>
    <property type="molecule type" value="Genomic_DNA"/>
</dbReference>
<proteinExistence type="predicted"/>
<dbReference type="Proteomes" id="UP000434276">
    <property type="component" value="Unassembled WGS sequence"/>
</dbReference>
<evidence type="ECO:0000313" key="2">
    <source>
        <dbReference type="Proteomes" id="UP000434276"/>
    </source>
</evidence>
<accession>A0A5S9XQJ4</accession>
<gene>
    <name evidence="1" type="ORF">C24_LOCUS17388</name>
</gene>
<evidence type="ECO:0000313" key="1">
    <source>
        <dbReference type="EMBL" id="CAA0394213.1"/>
    </source>
</evidence>
<protein>
    <submittedName>
        <fullName evidence="1">Uncharacterized protein</fullName>
    </submittedName>
</protein>